<accession>F3QJ71</accession>
<feature type="binding site" evidence="7">
    <location>
        <begin position="322"/>
        <end position="325"/>
    </location>
    <ligand>
        <name>GTP</name>
        <dbReference type="ChEBI" id="CHEBI:37565"/>
    </ligand>
</feature>
<comment type="similarity">
    <text evidence="6">Belongs to the TRAFAC class OBG-HflX-like GTPase superfamily. HflX GTPase family.</text>
</comment>
<evidence type="ECO:0000256" key="8">
    <source>
        <dbReference type="PIRSR" id="PIRSR006809-2"/>
    </source>
</evidence>
<dbReference type="GO" id="GO:0005525">
    <property type="term" value="F:GTP binding"/>
    <property type="evidence" value="ECO:0007669"/>
    <property type="project" value="UniProtKB-UniRule"/>
</dbReference>
<dbReference type="Pfam" id="PF16360">
    <property type="entry name" value="GTP-bdg_M"/>
    <property type="match status" value="1"/>
</dbReference>
<dbReference type="PRINTS" id="PR00326">
    <property type="entry name" value="GTP1OBG"/>
</dbReference>
<dbReference type="Gene3D" id="3.40.50.300">
    <property type="entry name" value="P-loop containing nucleotide triphosphate hydrolases"/>
    <property type="match status" value="1"/>
</dbReference>
<evidence type="ECO:0000256" key="4">
    <source>
        <dbReference type="ARBA" id="ARBA00022842"/>
    </source>
</evidence>
<dbReference type="PIRSF" id="PIRSF006809">
    <property type="entry name" value="GTP-binding_hflX_prd"/>
    <property type="match status" value="1"/>
</dbReference>
<evidence type="ECO:0000256" key="10">
    <source>
        <dbReference type="SAM" id="MobiDB-lite"/>
    </source>
</evidence>
<dbReference type="InterPro" id="IPR027417">
    <property type="entry name" value="P-loop_NTPase"/>
</dbReference>
<feature type="compositionally biased region" description="Acidic residues" evidence="10">
    <location>
        <begin position="368"/>
        <end position="387"/>
    </location>
</feature>
<name>F3QJ71_9BURK</name>
<organism evidence="12 13">
    <name type="scientific">Parasutterella excrementihominis YIT 11859</name>
    <dbReference type="NCBI Taxonomy" id="762966"/>
    <lineage>
        <taxon>Bacteria</taxon>
        <taxon>Pseudomonadati</taxon>
        <taxon>Pseudomonadota</taxon>
        <taxon>Betaproteobacteria</taxon>
        <taxon>Burkholderiales</taxon>
        <taxon>Sutterellaceae</taxon>
        <taxon>Parasutterella</taxon>
    </lineage>
</organism>
<keyword evidence="3 6" id="KW-0547">Nucleotide-binding</keyword>
<dbReference type="InterPro" id="IPR030394">
    <property type="entry name" value="G_HFLX_dom"/>
</dbReference>
<dbReference type="GO" id="GO:0046872">
    <property type="term" value="F:metal ion binding"/>
    <property type="evidence" value="ECO:0007669"/>
    <property type="project" value="UniProtKB-KW"/>
</dbReference>
<dbReference type="GO" id="GO:0003924">
    <property type="term" value="F:GTPase activity"/>
    <property type="evidence" value="ECO:0007669"/>
    <property type="project" value="UniProtKB-UniRule"/>
</dbReference>
<feature type="binding site" evidence="7">
    <location>
        <begin position="256"/>
        <end position="259"/>
    </location>
    <ligand>
        <name>GTP</name>
        <dbReference type="ChEBI" id="CHEBI:37565"/>
    </ligand>
</feature>
<comment type="caution">
    <text evidence="12">The sequence shown here is derived from an EMBL/GenBank/DDBJ whole genome shotgun (WGS) entry which is preliminary data.</text>
</comment>
<dbReference type="PANTHER" id="PTHR10229">
    <property type="entry name" value="GTP-BINDING PROTEIN HFLX"/>
    <property type="match status" value="1"/>
</dbReference>
<dbReference type="FunFam" id="3.40.50.11060:FF:000001">
    <property type="entry name" value="GTPase HflX"/>
    <property type="match status" value="1"/>
</dbReference>
<gene>
    <name evidence="6" type="primary">hflX</name>
    <name evidence="12" type="ORF">HMPREF9439_00971</name>
</gene>
<dbReference type="CDD" id="cd01878">
    <property type="entry name" value="HflX"/>
    <property type="match status" value="1"/>
</dbReference>
<keyword evidence="4 8" id="KW-0460">Magnesium</keyword>
<proteinExistence type="inferred from homology"/>
<feature type="binding site" evidence="7">
    <location>
        <begin position="209"/>
        <end position="216"/>
    </location>
    <ligand>
        <name>GTP</name>
        <dbReference type="ChEBI" id="CHEBI:37565"/>
    </ligand>
</feature>
<dbReference type="PROSITE" id="PS51705">
    <property type="entry name" value="G_HFLX"/>
    <property type="match status" value="1"/>
</dbReference>
<keyword evidence="2 8" id="KW-0479">Metal-binding</keyword>
<dbReference type="PANTHER" id="PTHR10229:SF0">
    <property type="entry name" value="GTP-BINDING PROTEIN 6-RELATED"/>
    <property type="match status" value="1"/>
</dbReference>
<dbReference type="InterPro" id="IPR025121">
    <property type="entry name" value="GTPase_HflX_N"/>
</dbReference>
<feature type="binding site" evidence="8">
    <location>
        <position position="216"/>
    </location>
    <ligand>
        <name>Mg(2+)</name>
        <dbReference type="ChEBI" id="CHEBI:18420"/>
    </ligand>
</feature>
<dbReference type="Proteomes" id="UP000005156">
    <property type="component" value="Unassembled WGS sequence"/>
</dbReference>
<dbReference type="Pfam" id="PF01926">
    <property type="entry name" value="MMR_HSR1"/>
    <property type="match status" value="1"/>
</dbReference>
<comment type="cofactor">
    <cofactor evidence="8">
        <name>Mg(2+)</name>
        <dbReference type="ChEBI" id="CHEBI:18420"/>
    </cofactor>
</comment>
<dbReference type="NCBIfam" id="TIGR03156">
    <property type="entry name" value="GTP_HflX"/>
    <property type="match status" value="1"/>
</dbReference>
<dbReference type="RefSeq" id="WP_008863885.1">
    <property type="nucleotide sequence ID" value="NZ_GL883695.1"/>
</dbReference>
<evidence type="ECO:0000313" key="12">
    <source>
        <dbReference type="EMBL" id="EGG55719.1"/>
    </source>
</evidence>
<dbReference type="InterPro" id="IPR032305">
    <property type="entry name" value="GTP-bd_M"/>
</dbReference>
<dbReference type="OrthoDB" id="9812272at2"/>
<dbReference type="InterPro" id="IPR016496">
    <property type="entry name" value="GTPase_HflX"/>
</dbReference>
<feature type="domain" description="Hflx-type G" evidence="11">
    <location>
        <begin position="203"/>
        <end position="369"/>
    </location>
</feature>
<dbReference type="EMBL" id="AFBP01000022">
    <property type="protein sequence ID" value="EGG55719.1"/>
    <property type="molecule type" value="Genomic_DNA"/>
</dbReference>
<comment type="subunit">
    <text evidence="6">Monomer. Associates with the 50S ribosomal subunit.</text>
</comment>
<dbReference type="SUPFAM" id="SSF52540">
    <property type="entry name" value="P-loop containing nucleoside triphosphate hydrolases"/>
    <property type="match status" value="1"/>
</dbReference>
<evidence type="ECO:0000256" key="5">
    <source>
        <dbReference type="ARBA" id="ARBA00023134"/>
    </source>
</evidence>
<comment type="function">
    <text evidence="6">GTPase that associates with the 50S ribosomal subunit and may have a role during protein synthesis or ribosome biogenesis.</text>
</comment>
<dbReference type="GO" id="GO:0043022">
    <property type="term" value="F:ribosome binding"/>
    <property type="evidence" value="ECO:0007669"/>
    <property type="project" value="TreeGrafter"/>
</dbReference>
<dbReference type="Gene3D" id="6.10.250.2860">
    <property type="match status" value="1"/>
</dbReference>
<dbReference type="InterPro" id="IPR042108">
    <property type="entry name" value="GTPase_HflX_N_sf"/>
</dbReference>
<dbReference type="FunFam" id="3.40.50.300:FF:000173">
    <property type="entry name" value="GTPase HflX"/>
    <property type="match status" value="1"/>
</dbReference>
<evidence type="ECO:0000256" key="9">
    <source>
        <dbReference type="SAM" id="Coils"/>
    </source>
</evidence>
<comment type="subcellular location">
    <subcellularLocation>
        <location evidence="6">Cytoplasm</location>
    </subcellularLocation>
    <text evidence="6">May associate with membranes.</text>
</comment>
<evidence type="ECO:0000256" key="1">
    <source>
        <dbReference type="ARBA" id="ARBA00022490"/>
    </source>
</evidence>
<dbReference type="Gene3D" id="3.40.50.11060">
    <property type="entry name" value="GTPase HflX, N-terminal domain"/>
    <property type="match status" value="1"/>
</dbReference>
<keyword evidence="9" id="KW-0175">Coiled coil</keyword>
<sequence>MDYQYQKGDETPGKVWLVSVIVGREIHRDAALELSELATSCGFQVAGLTEAKRDRPDPKTFLGSGKIEEIKSEALANGAKALIFDVALSPAQQRNIEKAVGIEVLDRTNLILEIFRQRAKTREGRLQVELARLTHLSTRLVRGWTHLERQRGGLSKTGGPGEKQIELDRRMIATRVKALREQLKKLERQRNTQRKSRQRGEVLTVALVGYTNAGKSTLFNRLTRGGVYAADQLFATLDTTARRCFVGGDVEVVLSDTVGFIRGLPHQLIEAFKSTLDEAAQADLLLHVVDSSTPAREEQMTEVNKVLEEIGAKDIPQLLVFNKIDLEGRSPFITCAEDGTPKAVGISAANGEGIDLLKDAIRQIAEKEPEEPQEAPDNEDWLAEFER</sequence>
<evidence type="ECO:0000256" key="3">
    <source>
        <dbReference type="ARBA" id="ARBA00022741"/>
    </source>
</evidence>
<dbReference type="InterPro" id="IPR006073">
    <property type="entry name" value="GTP-bd"/>
</dbReference>
<dbReference type="HOGENOM" id="CLU_019597_2_1_4"/>
<feature type="region of interest" description="Disordered" evidence="10">
    <location>
        <begin position="366"/>
        <end position="387"/>
    </location>
</feature>
<dbReference type="GO" id="GO:0005737">
    <property type="term" value="C:cytoplasm"/>
    <property type="evidence" value="ECO:0007669"/>
    <property type="project" value="UniProtKB-SubCell"/>
</dbReference>
<evidence type="ECO:0000313" key="13">
    <source>
        <dbReference type="Proteomes" id="UP000005156"/>
    </source>
</evidence>
<protein>
    <recommendedName>
        <fullName evidence="6">GTPase HflX</fullName>
    </recommendedName>
    <alternativeName>
        <fullName evidence="6">GTP-binding protein HflX</fullName>
    </alternativeName>
</protein>
<dbReference type="Pfam" id="PF13167">
    <property type="entry name" value="GTP-bdg_N"/>
    <property type="match status" value="1"/>
</dbReference>
<evidence type="ECO:0000259" key="11">
    <source>
        <dbReference type="PROSITE" id="PS51705"/>
    </source>
</evidence>
<dbReference type="GeneID" id="43348439"/>
<dbReference type="HAMAP" id="MF_00900">
    <property type="entry name" value="GTPase_HflX"/>
    <property type="match status" value="1"/>
</dbReference>
<reference evidence="12 13" key="1">
    <citation type="submission" date="2011-02" db="EMBL/GenBank/DDBJ databases">
        <authorList>
            <person name="Weinstock G."/>
            <person name="Sodergren E."/>
            <person name="Clifton S."/>
            <person name="Fulton L."/>
            <person name="Fulton B."/>
            <person name="Courtney L."/>
            <person name="Fronick C."/>
            <person name="Harrison M."/>
            <person name="Strong C."/>
            <person name="Farmer C."/>
            <person name="Delahaunty K."/>
            <person name="Markovic C."/>
            <person name="Hall O."/>
            <person name="Minx P."/>
            <person name="Tomlinson C."/>
            <person name="Mitreva M."/>
            <person name="Hou S."/>
            <person name="Chen J."/>
            <person name="Wollam A."/>
            <person name="Pepin K.H."/>
            <person name="Johnson M."/>
            <person name="Bhonagiri V."/>
            <person name="Zhang X."/>
            <person name="Suruliraj S."/>
            <person name="Warren W."/>
            <person name="Chinwalla A."/>
            <person name="Mardis E.R."/>
            <person name="Wilson R.K."/>
        </authorList>
    </citation>
    <scope>NUCLEOTIDE SEQUENCE [LARGE SCALE GENOMIC DNA]</scope>
    <source>
        <strain evidence="12 13">YIT 11859</strain>
    </source>
</reference>
<dbReference type="eggNOG" id="COG2262">
    <property type="taxonomic scope" value="Bacteria"/>
</dbReference>
<keyword evidence="13" id="KW-1185">Reference proteome</keyword>
<evidence type="ECO:0000256" key="6">
    <source>
        <dbReference type="HAMAP-Rule" id="MF_00900"/>
    </source>
</evidence>
<dbReference type="AlphaFoldDB" id="F3QJ71"/>
<feature type="binding site" evidence="7">
    <location>
        <begin position="234"/>
        <end position="238"/>
    </location>
    <ligand>
        <name>GTP</name>
        <dbReference type="ChEBI" id="CHEBI:37565"/>
    </ligand>
</feature>
<keyword evidence="1 6" id="KW-0963">Cytoplasm</keyword>
<evidence type="ECO:0000256" key="7">
    <source>
        <dbReference type="PIRSR" id="PIRSR006809-1"/>
    </source>
</evidence>
<feature type="binding site" evidence="8">
    <location>
        <position position="236"/>
    </location>
    <ligand>
        <name>Mg(2+)</name>
        <dbReference type="ChEBI" id="CHEBI:18420"/>
    </ligand>
</feature>
<keyword evidence="5 6" id="KW-0342">GTP-binding</keyword>
<evidence type="ECO:0000256" key="2">
    <source>
        <dbReference type="ARBA" id="ARBA00022723"/>
    </source>
</evidence>
<feature type="coiled-coil region" evidence="9">
    <location>
        <begin position="169"/>
        <end position="196"/>
    </location>
</feature>